<comment type="similarity">
    <text evidence="1">Belongs to the methyltransferase superfamily.</text>
</comment>
<accession>S8E2J4</accession>
<dbReference type="GO" id="GO:0008757">
    <property type="term" value="F:S-adenosylmethionine-dependent methyltransferase activity"/>
    <property type="evidence" value="ECO:0007669"/>
    <property type="project" value="InterPro"/>
</dbReference>
<reference evidence="7 8" key="1">
    <citation type="journal article" date="2013" name="BMC Genomics">
        <title>The miniature genome of a carnivorous plant Genlisea aurea contains a low number of genes and short non-coding sequences.</title>
        <authorList>
            <person name="Leushkin E.V."/>
            <person name="Sutormin R.A."/>
            <person name="Nabieva E.R."/>
            <person name="Penin A.A."/>
            <person name="Kondrashov A.S."/>
            <person name="Logacheva M.D."/>
        </authorList>
    </citation>
    <scope>NUCLEOTIDE SEQUENCE [LARGE SCALE GENOMIC DNA]</scope>
</reference>
<evidence type="ECO:0000313" key="8">
    <source>
        <dbReference type="Proteomes" id="UP000015453"/>
    </source>
</evidence>
<proteinExistence type="inferred from homology"/>
<protein>
    <recommendedName>
        <fullName evidence="6">Methyltransferase type 11 domain-containing protein</fullName>
    </recommendedName>
</protein>
<keyword evidence="3" id="KW-0808">Transferase</keyword>
<evidence type="ECO:0000256" key="3">
    <source>
        <dbReference type="ARBA" id="ARBA00022679"/>
    </source>
</evidence>
<dbReference type="AlphaFoldDB" id="S8E2J4"/>
<dbReference type="SUPFAM" id="SSF53335">
    <property type="entry name" value="S-adenosyl-L-methionine-dependent methyltransferases"/>
    <property type="match status" value="1"/>
</dbReference>
<dbReference type="GO" id="GO:0009820">
    <property type="term" value="P:alkaloid metabolic process"/>
    <property type="evidence" value="ECO:0007669"/>
    <property type="project" value="UniProtKB-KW"/>
</dbReference>
<evidence type="ECO:0000313" key="7">
    <source>
        <dbReference type="EMBL" id="EPS66487.1"/>
    </source>
</evidence>
<name>S8E2J4_9LAMI</name>
<dbReference type="Gene3D" id="3.40.50.150">
    <property type="entry name" value="Vaccinia Virus protein VP39"/>
    <property type="match status" value="1"/>
</dbReference>
<dbReference type="OrthoDB" id="411785at2759"/>
<evidence type="ECO:0000256" key="2">
    <source>
        <dbReference type="ARBA" id="ARBA00022603"/>
    </source>
</evidence>
<gene>
    <name evidence="7" type="ORF">M569_08289</name>
</gene>
<keyword evidence="4" id="KW-0511">Multifunctional enzyme</keyword>
<feature type="non-terminal residue" evidence="7">
    <location>
        <position position="516"/>
    </location>
</feature>
<dbReference type="InterPro" id="IPR051419">
    <property type="entry name" value="Lys/N-term_MeTrsfase_sf"/>
</dbReference>
<dbReference type="Pfam" id="PF08241">
    <property type="entry name" value="Methyltransf_11"/>
    <property type="match status" value="1"/>
</dbReference>
<evidence type="ECO:0000259" key="6">
    <source>
        <dbReference type="Pfam" id="PF08241"/>
    </source>
</evidence>
<dbReference type="InterPro" id="IPR029063">
    <property type="entry name" value="SAM-dependent_MTases_sf"/>
</dbReference>
<keyword evidence="2" id="KW-0489">Methyltransferase</keyword>
<dbReference type="GO" id="GO:0032259">
    <property type="term" value="P:methylation"/>
    <property type="evidence" value="ECO:0007669"/>
    <property type="project" value="UniProtKB-KW"/>
</dbReference>
<feature type="region of interest" description="Disordered" evidence="5">
    <location>
        <begin position="1"/>
        <end position="22"/>
    </location>
</feature>
<dbReference type="Proteomes" id="UP000015453">
    <property type="component" value="Unassembled WGS sequence"/>
</dbReference>
<organism evidence="7 8">
    <name type="scientific">Genlisea aurea</name>
    <dbReference type="NCBI Taxonomy" id="192259"/>
    <lineage>
        <taxon>Eukaryota</taxon>
        <taxon>Viridiplantae</taxon>
        <taxon>Streptophyta</taxon>
        <taxon>Embryophyta</taxon>
        <taxon>Tracheophyta</taxon>
        <taxon>Spermatophyta</taxon>
        <taxon>Magnoliopsida</taxon>
        <taxon>eudicotyledons</taxon>
        <taxon>Gunneridae</taxon>
        <taxon>Pentapetalae</taxon>
        <taxon>asterids</taxon>
        <taxon>lamiids</taxon>
        <taxon>Lamiales</taxon>
        <taxon>Lentibulariaceae</taxon>
        <taxon>Genlisea</taxon>
    </lineage>
</organism>
<sequence>MGKKKVTQEGNQGNSKAVGGVQKKQEELLKTLGDFTSKENWDQFFSIRGGDDSFEWYADWPQLRSLLTSQLISGLPGEVSVLVPGCGNSTLSQHLYDSGLKNITNIDFSKVVISDMLRRNVRQRPEMKWRVMDMTHMLFANDSFDAIVDKGGLDALMEPELGSSLGDKYLSEVKRVLKVGGRFICLTLAEAHVLDLLFPKFRFGWKIHLYAISRGSSSGSLNLHTFMFVAVRNASAVVSDIAVHFDNVSFKPSSDQVKQLYNALEREEKVRSEHSSGASDISYSLEELNLGVKGNLADMEPGRRLMLLLGGHGASHFSYKGVLLDAPNDLGPFSYKFAAFIVPKMRAHEWLFSSAEGQWVIVESSKAARLVVILLDSSNSVASMEDIQKDLSPLVMQLAPRDCDDSIRIPFLAASDGVKRRNVVHQITSSLTGPIVVDDVVYESVDDNLSGHFPLVEELTFRRLTFERSQNLIQSEAVLCGGESGGVDHSYLASSYHNGIISGVMLFASALKRSIS</sequence>
<keyword evidence="8" id="KW-1185">Reference proteome</keyword>
<dbReference type="EMBL" id="AUSU01003653">
    <property type="protein sequence ID" value="EPS66487.1"/>
    <property type="molecule type" value="Genomic_DNA"/>
</dbReference>
<dbReference type="InterPro" id="IPR013216">
    <property type="entry name" value="Methyltransf_11"/>
</dbReference>
<dbReference type="CDD" id="cd02440">
    <property type="entry name" value="AdoMet_MTases"/>
    <property type="match status" value="1"/>
</dbReference>
<comment type="caution">
    <text evidence="7">The sequence shown here is derived from an EMBL/GenBank/DDBJ whole genome shotgun (WGS) entry which is preliminary data.</text>
</comment>
<dbReference type="PANTHER" id="PTHR12176:SF78">
    <property type="entry name" value="EEF1A LYSINE AND N-TERMINAL METHYLTRANSFERASE"/>
    <property type="match status" value="1"/>
</dbReference>
<evidence type="ECO:0000256" key="1">
    <source>
        <dbReference type="ARBA" id="ARBA00008361"/>
    </source>
</evidence>
<evidence type="ECO:0000256" key="5">
    <source>
        <dbReference type="SAM" id="MobiDB-lite"/>
    </source>
</evidence>
<evidence type="ECO:0000256" key="4">
    <source>
        <dbReference type="ARBA" id="ARBA00023268"/>
    </source>
</evidence>
<dbReference type="FunFam" id="3.40.50.150:FF:000211">
    <property type="entry name" value="Methyltransferase-like protein 13"/>
    <property type="match status" value="1"/>
</dbReference>
<dbReference type="PANTHER" id="PTHR12176">
    <property type="entry name" value="SAM-DEPENDENT METHYLTRANSFERASE SUPERFAMILY PROTEIN"/>
    <property type="match status" value="1"/>
</dbReference>
<feature type="domain" description="Methyltransferase type 11" evidence="6">
    <location>
        <begin position="84"/>
        <end position="185"/>
    </location>
</feature>